<accession>A0A6S6TV97</accession>
<keyword evidence="2" id="KW-0378">Hydrolase</keyword>
<organism evidence="3">
    <name type="scientific">uncultured Sulfurovum sp</name>
    <dbReference type="NCBI Taxonomy" id="269237"/>
    <lineage>
        <taxon>Bacteria</taxon>
        <taxon>Pseudomonadati</taxon>
        <taxon>Campylobacterota</taxon>
        <taxon>Epsilonproteobacteria</taxon>
        <taxon>Campylobacterales</taxon>
        <taxon>Sulfurovaceae</taxon>
        <taxon>Sulfurovum</taxon>
        <taxon>environmental samples</taxon>
    </lineage>
</organism>
<gene>
    <name evidence="3" type="ORF">HELGO_WM900</name>
</gene>
<dbReference type="AlphaFoldDB" id="A0A6S6TV97"/>
<dbReference type="EMBL" id="CACVAS010000117">
    <property type="protein sequence ID" value="CAA6823275.1"/>
    <property type="molecule type" value="Genomic_DNA"/>
</dbReference>
<evidence type="ECO:0000256" key="2">
    <source>
        <dbReference type="ARBA" id="ARBA00022801"/>
    </source>
</evidence>
<evidence type="ECO:0008006" key="4">
    <source>
        <dbReference type="Google" id="ProtNLM"/>
    </source>
</evidence>
<proteinExistence type="predicted"/>
<dbReference type="Pfam" id="PF05343">
    <property type="entry name" value="Peptidase_M42"/>
    <property type="match status" value="1"/>
</dbReference>
<evidence type="ECO:0000256" key="1">
    <source>
        <dbReference type="ARBA" id="ARBA00022723"/>
    </source>
</evidence>
<dbReference type="GO" id="GO:0016787">
    <property type="term" value="F:hydrolase activity"/>
    <property type="evidence" value="ECO:0007669"/>
    <property type="project" value="UniProtKB-KW"/>
</dbReference>
<dbReference type="PANTHER" id="PTHR32481">
    <property type="entry name" value="AMINOPEPTIDASE"/>
    <property type="match status" value="1"/>
</dbReference>
<dbReference type="PANTHER" id="PTHR32481:SF0">
    <property type="entry name" value="AMINOPEPTIDASE YPDE-RELATED"/>
    <property type="match status" value="1"/>
</dbReference>
<evidence type="ECO:0000313" key="3">
    <source>
        <dbReference type="EMBL" id="CAA6823275.1"/>
    </source>
</evidence>
<protein>
    <recommendedName>
        <fullName evidence="4">Peptidase M42</fullName>
    </recommendedName>
</protein>
<name>A0A6S6TV97_9BACT</name>
<dbReference type="SUPFAM" id="SSF53187">
    <property type="entry name" value="Zn-dependent exopeptidases"/>
    <property type="match status" value="1"/>
</dbReference>
<reference evidence="3" key="1">
    <citation type="submission" date="2020-01" db="EMBL/GenBank/DDBJ databases">
        <authorList>
            <person name="Meier V. D."/>
            <person name="Meier V D."/>
        </authorList>
    </citation>
    <scope>NUCLEOTIDE SEQUENCE</scope>
    <source>
        <strain evidence="3">HLG_WM_MAG_01</strain>
    </source>
</reference>
<dbReference type="GO" id="GO:0046872">
    <property type="term" value="F:metal ion binding"/>
    <property type="evidence" value="ECO:0007669"/>
    <property type="project" value="UniProtKB-KW"/>
</dbReference>
<sequence length="366" mass="40888">MFKELFLKHTKETLGNSIELSRFLDILKQLIRTPSVVGAEHPFFLVLKRELDEMGIHTTLYEGVLVAEGNDPEAGMISAHIDRHGLVCTGPNEFQYAAFTAHNRGDLTGDSVAEKTYKDIIERFIHQRVQAYNPWSGAYLGLGEINNAYLCDRRDNLLFNVQGLEHLDAGTPVAFVDTLTYEEGHLSAQLDNVLSAAIILFLYERGYQGKAFFTASEEVGKSWRFLLEWFRGRDIHTDELLVLDTSPFPDRATADAQHIVLRNKDANAAFSSPLTSKITALCDTLNITYGYKDLFIETMNEKLLAEGKVPYSLGSTEMGRLVNASKGNIQGTTFQLPTTGYHTTHETVSVSAVIDAIKVLETLYIK</sequence>
<dbReference type="Gene3D" id="3.40.630.10">
    <property type="entry name" value="Zn peptidases"/>
    <property type="match status" value="1"/>
</dbReference>
<dbReference type="InterPro" id="IPR008007">
    <property type="entry name" value="Peptidase_M42"/>
</dbReference>
<keyword evidence="1" id="KW-0479">Metal-binding</keyword>
<dbReference type="InterPro" id="IPR051464">
    <property type="entry name" value="Peptidase_M42_aminopept"/>
</dbReference>